<dbReference type="Proteomes" id="UP000586951">
    <property type="component" value="Unassembled WGS sequence"/>
</dbReference>
<accession>A0A099WDP6</accession>
<evidence type="ECO:0000313" key="3">
    <source>
        <dbReference type="EMBL" id="MBC1565388.1"/>
    </source>
</evidence>
<dbReference type="Proteomes" id="UP000539064">
    <property type="component" value="Unassembled WGS sequence"/>
</dbReference>
<protein>
    <recommendedName>
        <fullName evidence="10">DUF4352 domain-containing protein</fullName>
    </recommendedName>
</protein>
<keyword evidence="6" id="KW-1185">Reference proteome</keyword>
<evidence type="ECO:0000313" key="9">
    <source>
        <dbReference type="Proteomes" id="UP000586951"/>
    </source>
</evidence>
<feature type="signal peptide" evidence="1">
    <location>
        <begin position="1"/>
        <end position="19"/>
    </location>
</feature>
<reference evidence="7 8" key="2">
    <citation type="submission" date="2020-03" db="EMBL/GenBank/DDBJ databases">
        <title>Soil Listeria distribution.</title>
        <authorList>
            <person name="Liao J."/>
            <person name="Wiedmann M."/>
        </authorList>
    </citation>
    <scope>NUCLEOTIDE SEQUENCE [LARGE SCALE GENOMIC DNA]</scope>
    <source>
        <strain evidence="5 7">FSL L7-0245</strain>
        <strain evidence="4 8">FSL L7-0978</strain>
        <strain evidence="3 9">FSL L7-1427</strain>
    </source>
</reference>
<dbReference type="RefSeq" id="WP_036084664.1">
    <property type="nucleotide sequence ID" value="NZ_CBCSHQ010000001.1"/>
</dbReference>
<evidence type="ECO:0000313" key="4">
    <source>
        <dbReference type="EMBL" id="MBC1793605.1"/>
    </source>
</evidence>
<gene>
    <name evidence="2" type="ORF">EP57_04830</name>
    <name evidence="3" type="ORF">HB907_08215</name>
    <name evidence="4" type="ORF">HCA52_09280</name>
    <name evidence="5" type="ORF">HCB26_11015</name>
</gene>
<proteinExistence type="predicted"/>
<organism evidence="2 6">
    <name type="scientific">Listeria booriae</name>
    <dbReference type="NCBI Taxonomy" id="1552123"/>
    <lineage>
        <taxon>Bacteria</taxon>
        <taxon>Bacillati</taxon>
        <taxon>Bacillota</taxon>
        <taxon>Bacilli</taxon>
        <taxon>Bacillales</taxon>
        <taxon>Listeriaceae</taxon>
        <taxon>Listeria</taxon>
    </lineage>
</organism>
<evidence type="ECO:0000313" key="6">
    <source>
        <dbReference type="Proteomes" id="UP000029844"/>
    </source>
</evidence>
<sequence>MKKQAIKYLAILLVFTVFIAGCGQTKDQEVKANKDTVYKQGQIVNVSGLKINMENAKLLDGDGKENAVVQFNMKVTNGTADVRSFTSLSLVVKNEDGKELDIYPAENVGADIKAGDSISGPGFYKVKGKGPFKVTYTDPDTKKSATWEVKIDK</sequence>
<dbReference type="EMBL" id="JAARRU010000002">
    <property type="protein sequence ID" value="MBC1565388.1"/>
    <property type="molecule type" value="Genomic_DNA"/>
</dbReference>
<dbReference type="GeneID" id="58716729"/>
<dbReference type="STRING" id="1552123.EP57_04830"/>
<dbReference type="Proteomes" id="UP000029844">
    <property type="component" value="Unassembled WGS sequence"/>
</dbReference>
<evidence type="ECO:0000313" key="2">
    <source>
        <dbReference type="EMBL" id="KGL42786.1"/>
    </source>
</evidence>
<name>A0A099WDP6_9LIST</name>
<dbReference type="OrthoDB" id="2360543at2"/>
<dbReference type="AlphaFoldDB" id="A0A099WDP6"/>
<evidence type="ECO:0008006" key="10">
    <source>
        <dbReference type="Google" id="ProtNLM"/>
    </source>
</evidence>
<keyword evidence="1" id="KW-0732">Signal</keyword>
<reference evidence="2 6" key="1">
    <citation type="submission" date="2014-05" db="EMBL/GenBank/DDBJ databases">
        <title>Novel Listeriaceae from food processing environments.</title>
        <authorList>
            <person name="den Bakker H.C."/>
        </authorList>
    </citation>
    <scope>NUCLEOTIDE SEQUENCE [LARGE SCALE GENOMIC DNA]</scope>
    <source>
        <strain evidence="2 6">FSL A5-0281</strain>
    </source>
</reference>
<feature type="chain" id="PRO_5044052696" description="DUF4352 domain-containing protein" evidence="1">
    <location>
        <begin position="20"/>
        <end position="153"/>
    </location>
</feature>
<dbReference type="Proteomes" id="UP000519573">
    <property type="component" value="Unassembled WGS sequence"/>
</dbReference>
<comment type="caution">
    <text evidence="2">The sequence shown here is derived from an EMBL/GenBank/DDBJ whole genome shotgun (WGS) entry which is preliminary data.</text>
</comment>
<evidence type="ECO:0000313" key="5">
    <source>
        <dbReference type="EMBL" id="MBC2167098.1"/>
    </source>
</evidence>
<evidence type="ECO:0000256" key="1">
    <source>
        <dbReference type="SAM" id="SignalP"/>
    </source>
</evidence>
<evidence type="ECO:0000313" key="8">
    <source>
        <dbReference type="Proteomes" id="UP000539064"/>
    </source>
</evidence>
<dbReference type="EMBL" id="JNFA01000011">
    <property type="protein sequence ID" value="KGL42786.1"/>
    <property type="molecule type" value="Genomic_DNA"/>
</dbReference>
<dbReference type="EMBL" id="JAARVG010000007">
    <property type="protein sequence ID" value="MBC1793605.1"/>
    <property type="molecule type" value="Genomic_DNA"/>
</dbReference>
<evidence type="ECO:0000313" key="7">
    <source>
        <dbReference type="Proteomes" id="UP000519573"/>
    </source>
</evidence>
<dbReference type="EMBL" id="JAARYH010000004">
    <property type="protein sequence ID" value="MBC2167098.1"/>
    <property type="molecule type" value="Genomic_DNA"/>
</dbReference>
<dbReference type="PROSITE" id="PS51257">
    <property type="entry name" value="PROKAR_LIPOPROTEIN"/>
    <property type="match status" value="1"/>
</dbReference>